<evidence type="ECO:0000313" key="1">
    <source>
        <dbReference type="EMBL" id="NDU96953.1"/>
    </source>
</evidence>
<keyword evidence="2" id="KW-1185">Reference proteome</keyword>
<dbReference type="Gene3D" id="2.180.10.10">
    <property type="entry name" value="RHS repeat-associated core"/>
    <property type="match status" value="1"/>
</dbReference>
<organism evidence="1 2">
    <name type="scientific">Spirosoma terrae</name>
    <dbReference type="NCBI Taxonomy" id="1968276"/>
    <lineage>
        <taxon>Bacteria</taxon>
        <taxon>Pseudomonadati</taxon>
        <taxon>Bacteroidota</taxon>
        <taxon>Cytophagia</taxon>
        <taxon>Cytophagales</taxon>
        <taxon>Cytophagaceae</taxon>
        <taxon>Spirosoma</taxon>
    </lineage>
</organism>
<dbReference type="RefSeq" id="WP_163951933.1">
    <property type="nucleotide sequence ID" value="NZ_JAAFZH010000009.1"/>
</dbReference>
<dbReference type="Proteomes" id="UP000474175">
    <property type="component" value="Unassembled WGS sequence"/>
</dbReference>
<reference evidence="1 2" key="1">
    <citation type="submission" date="2020-02" db="EMBL/GenBank/DDBJ databases">
        <title>Draft genome sequence of two Spirosoma agri KCTC 52727 and Spirosoma terrae KCTC 52035.</title>
        <authorList>
            <person name="Rojas J."/>
            <person name="Ambika Manirajan B."/>
            <person name="Suarez C."/>
            <person name="Ratering S."/>
            <person name="Schnell S."/>
        </authorList>
    </citation>
    <scope>NUCLEOTIDE SEQUENCE [LARGE SCALE GENOMIC DNA]</scope>
    <source>
        <strain evidence="1 2">KCTC 52035</strain>
    </source>
</reference>
<gene>
    <name evidence="1" type="ORF">GK108_18860</name>
</gene>
<protein>
    <recommendedName>
        <fullName evidence="3">RHS repeat protein</fullName>
    </recommendedName>
</protein>
<dbReference type="EMBL" id="JAAFZH010000009">
    <property type="protein sequence ID" value="NDU96953.1"/>
    <property type="molecule type" value="Genomic_DNA"/>
</dbReference>
<accession>A0A6L9LDS9</accession>
<evidence type="ECO:0008006" key="3">
    <source>
        <dbReference type="Google" id="ProtNLM"/>
    </source>
</evidence>
<evidence type="ECO:0000313" key="2">
    <source>
        <dbReference type="Proteomes" id="UP000474175"/>
    </source>
</evidence>
<proteinExistence type="predicted"/>
<name>A0A6L9LDS9_9BACT</name>
<dbReference type="PROSITE" id="PS51257">
    <property type="entry name" value="PROKAR_LIPOPROTEIN"/>
    <property type="match status" value="1"/>
</dbReference>
<dbReference type="AlphaFoldDB" id="A0A6L9LDS9"/>
<sequence>MRSLYLILCLVSLSISCRDTDTVRAINSPVRSLADLPAIYQPVQQGSELAGRLKSQKQAGELNSEWRYNQSGNLVESRWYRSGDVVTADQYRYDVDGRLRFIQHFDNECMLSSYSECKGAVKWTSYSEVDTDNTGRIQEIRTYLKQSEQWQLRSIAVYAYNSQNQPVKVLRYTNDRKLASSQEFTYDSNGNITSMREINQSATSDLADRTFHYEYDKGLNPYIGTVHYVSPFFSSKHMQHTPGATYQYAPNGYPTRIDQNNVTTELIYY</sequence>
<comment type="caution">
    <text evidence="1">The sequence shown here is derived from an EMBL/GenBank/DDBJ whole genome shotgun (WGS) entry which is preliminary data.</text>
</comment>